<dbReference type="RefSeq" id="YP_008873184.1">
    <property type="nucleotide sequence ID" value="NC_023006.1"/>
</dbReference>
<dbReference type="GO" id="GO:0019068">
    <property type="term" value="P:virion assembly"/>
    <property type="evidence" value="ECO:0007669"/>
    <property type="project" value="InterPro"/>
</dbReference>
<protein>
    <submittedName>
        <fullName evidence="1">Uncharacterized protein</fullName>
    </submittedName>
</protein>
<evidence type="ECO:0000313" key="1">
    <source>
        <dbReference type="EMBL" id="BAO20608.1"/>
    </source>
</evidence>
<proteinExistence type="predicted"/>
<dbReference type="KEGG" id="vg:17825051"/>
<dbReference type="EMBL" id="AB775548">
    <property type="protein sequence ID" value="BAO20608.1"/>
    <property type="molecule type" value="Genomic_DNA"/>
</dbReference>
<dbReference type="OrthoDB" id="15267at10239"/>
<organism evidence="1 2">
    <name type="scientific">Pseudomonas phage PPpW-3</name>
    <dbReference type="NCBI Taxonomy" id="1279082"/>
    <lineage>
        <taxon>Viruses</taxon>
        <taxon>Duplodnaviria</taxon>
        <taxon>Heunggongvirae</taxon>
        <taxon>Uroviricota</taxon>
        <taxon>Caudoviricetes</taxon>
        <taxon>Hiroshimavirus</taxon>
        <taxon>Hiroshimavirus PPpW3</taxon>
    </lineage>
</organism>
<evidence type="ECO:0000313" key="2">
    <source>
        <dbReference type="Proteomes" id="UP000201835"/>
    </source>
</evidence>
<accession>V5YTH3</accession>
<sequence length="113" mass="12370">MRGPSWENLDDFLQTDDDGGFAQSAVVQFRDGETRTISVIYDDPYLNAQLGEYEADTSEPRISGKEVDMVGIRRGDFVTVAGETFDVLASPEADGTGWALVRLAREGDQHAAI</sequence>
<dbReference type="Gene3D" id="2.40.10.180">
    <property type="entry name" value="Phage tail proteins"/>
    <property type="match status" value="1"/>
</dbReference>
<reference evidence="1 2" key="1">
    <citation type="journal article" date="2015" name="J Appl Environ Microbiol">
        <title>Complete Genome Sequence Analysis of Two Pseudomonas plecoglossicida Phages, Potential Therapeutic Agents.</title>
        <authorList>
            <person name="Kawato Y."/>
            <person name="Yasuike M."/>
            <person name="Nakamura Y."/>
            <person name="Shigenobu Y."/>
            <person name="Fujiwara A."/>
            <person name="Sano M."/>
            <person name="Nakai T."/>
        </authorList>
    </citation>
    <scope>NUCLEOTIDE SEQUENCE [LARGE SCALE GENOMIC DNA]</scope>
</reference>
<name>V5YTH3_9CAUD</name>
<keyword evidence="2" id="KW-1185">Reference proteome</keyword>
<dbReference type="Proteomes" id="UP000201835">
    <property type="component" value="Segment"/>
</dbReference>
<dbReference type="InterPro" id="IPR008018">
    <property type="entry name" value="Phage_tail_attach_FII"/>
</dbReference>
<dbReference type="Pfam" id="PF05354">
    <property type="entry name" value="Phage_attach"/>
    <property type="match status" value="1"/>
</dbReference>
<dbReference type="GeneID" id="17825051"/>
<dbReference type="InterPro" id="IPR053734">
    <property type="entry name" value="Phage_Head-Tail_Connect_sf"/>
</dbReference>